<dbReference type="InterPro" id="IPR039422">
    <property type="entry name" value="MarR/SlyA-like"/>
</dbReference>
<dbReference type="PANTHER" id="PTHR33164">
    <property type="entry name" value="TRANSCRIPTIONAL REGULATOR, MARR FAMILY"/>
    <property type="match status" value="1"/>
</dbReference>
<dbReference type="InterPro" id="IPR000835">
    <property type="entry name" value="HTH_MarR-typ"/>
</dbReference>
<dbReference type="PROSITE" id="PS50995">
    <property type="entry name" value="HTH_MARR_2"/>
    <property type="match status" value="1"/>
</dbReference>
<organism evidence="2 3">
    <name type="scientific">Phytoactinopolyspora alkaliphila</name>
    <dbReference type="NCBI Taxonomy" id="1783498"/>
    <lineage>
        <taxon>Bacteria</taxon>
        <taxon>Bacillati</taxon>
        <taxon>Actinomycetota</taxon>
        <taxon>Actinomycetes</taxon>
        <taxon>Jiangellales</taxon>
        <taxon>Jiangellaceae</taxon>
        <taxon>Phytoactinopolyspora</taxon>
    </lineage>
</organism>
<sequence length="170" mass="18814">MAAPQDDVDDIQKAWIRERPGTPVDSIGVITRIWRISKLLEDDRRRTMTRLGVDAAARHLLATLRRAGPPYALPPGEIARRCAVSPGAISQQLSRAEEQGLVRRHKAEGDGRSVVVELTPSGHDLIEHTVDELLSHEETLLSSLTPNQRTQLSDLLRVLLADLNARTPQS</sequence>
<evidence type="ECO:0000313" key="2">
    <source>
        <dbReference type="EMBL" id="NED95732.1"/>
    </source>
</evidence>
<dbReference type="InterPro" id="IPR011991">
    <property type="entry name" value="ArsR-like_HTH"/>
</dbReference>
<dbReference type="Pfam" id="PF12802">
    <property type="entry name" value="MarR_2"/>
    <property type="match status" value="1"/>
</dbReference>
<dbReference type="Proteomes" id="UP000469185">
    <property type="component" value="Unassembled WGS sequence"/>
</dbReference>
<evidence type="ECO:0000313" key="3">
    <source>
        <dbReference type="Proteomes" id="UP000469185"/>
    </source>
</evidence>
<feature type="domain" description="HTH marR-type" evidence="1">
    <location>
        <begin position="26"/>
        <end position="161"/>
    </location>
</feature>
<comment type="caution">
    <text evidence="2">The sequence shown here is derived from an EMBL/GenBank/DDBJ whole genome shotgun (WGS) entry which is preliminary data.</text>
</comment>
<protein>
    <submittedName>
        <fullName evidence="2">MarR family transcriptional regulator</fullName>
    </submittedName>
</protein>
<dbReference type="GO" id="GO:0006950">
    <property type="term" value="P:response to stress"/>
    <property type="evidence" value="ECO:0007669"/>
    <property type="project" value="TreeGrafter"/>
</dbReference>
<keyword evidence="3" id="KW-1185">Reference proteome</keyword>
<dbReference type="InterPro" id="IPR036390">
    <property type="entry name" value="WH_DNA-bd_sf"/>
</dbReference>
<dbReference type="Gene3D" id="1.10.10.10">
    <property type="entry name" value="Winged helix-like DNA-binding domain superfamily/Winged helix DNA-binding domain"/>
    <property type="match status" value="1"/>
</dbReference>
<dbReference type="GO" id="GO:0003700">
    <property type="term" value="F:DNA-binding transcription factor activity"/>
    <property type="evidence" value="ECO:0007669"/>
    <property type="project" value="InterPro"/>
</dbReference>
<reference evidence="2 3" key="1">
    <citation type="submission" date="2020-02" db="EMBL/GenBank/DDBJ databases">
        <authorList>
            <person name="Li X.-J."/>
            <person name="Feng X.-M."/>
        </authorList>
    </citation>
    <scope>NUCLEOTIDE SEQUENCE [LARGE SCALE GENOMIC DNA]</scope>
    <source>
        <strain evidence="2 3">CGMCC 4.7225</strain>
    </source>
</reference>
<dbReference type="SMART" id="SM00347">
    <property type="entry name" value="HTH_MARR"/>
    <property type="match status" value="1"/>
</dbReference>
<proteinExistence type="predicted"/>
<dbReference type="PANTHER" id="PTHR33164:SF104">
    <property type="entry name" value="TRANSCRIPTIONAL REGULATORY PROTEIN"/>
    <property type="match status" value="1"/>
</dbReference>
<dbReference type="CDD" id="cd00090">
    <property type="entry name" value="HTH_ARSR"/>
    <property type="match status" value="1"/>
</dbReference>
<name>A0A6N9YLA8_9ACTN</name>
<dbReference type="EMBL" id="JAAGOB010000005">
    <property type="protein sequence ID" value="NED95732.1"/>
    <property type="molecule type" value="Genomic_DNA"/>
</dbReference>
<dbReference type="PRINTS" id="PR00598">
    <property type="entry name" value="HTHMARR"/>
</dbReference>
<evidence type="ECO:0000259" key="1">
    <source>
        <dbReference type="PROSITE" id="PS50995"/>
    </source>
</evidence>
<dbReference type="InterPro" id="IPR036388">
    <property type="entry name" value="WH-like_DNA-bd_sf"/>
</dbReference>
<accession>A0A6N9YLA8</accession>
<dbReference type="RefSeq" id="WP_163818519.1">
    <property type="nucleotide sequence ID" value="NZ_JAAGOB010000005.1"/>
</dbReference>
<dbReference type="SUPFAM" id="SSF46785">
    <property type="entry name" value="Winged helix' DNA-binding domain"/>
    <property type="match status" value="1"/>
</dbReference>
<gene>
    <name evidence="2" type="ORF">G1H11_10450</name>
</gene>
<dbReference type="AlphaFoldDB" id="A0A6N9YLA8"/>